<evidence type="ECO:0000313" key="3">
    <source>
        <dbReference type="Proteomes" id="UP000249239"/>
    </source>
</evidence>
<dbReference type="SUPFAM" id="SSF52540">
    <property type="entry name" value="P-loop containing nucleoside triphosphate hydrolases"/>
    <property type="match status" value="1"/>
</dbReference>
<gene>
    <name evidence="2" type="ORF">LX69_03087</name>
</gene>
<dbReference type="InterPro" id="IPR027417">
    <property type="entry name" value="P-loop_NTPase"/>
</dbReference>
<dbReference type="SUPFAM" id="SSF89550">
    <property type="entry name" value="PHP domain-like"/>
    <property type="match status" value="1"/>
</dbReference>
<dbReference type="NCBIfam" id="NF045780">
    <property type="entry name" value="TrlF_fam_ATP"/>
    <property type="match status" value="1"/>
</dbReference>
<organism evidence="2 3">
    <name type="scientific">Breznakibacter xylanolyticus</name>
    <dbReference type="NCBI Taxonomy" id="990"/>
    <lineage>
        <taxon>Bacteria</taxon>
        <taxon>Pseudomonadati</taxon>
        <taxon>Bacteroidota</taxon>
        <taxon>Bacteroidia</taxon>
        <taxon>Marinilabiliales</taxon>
        <taxon>Marinilabiliaceae</taxon>
        <taxon>Breznakibacter</taxon>
    </lineage>
</organism>
<keyword evidence="1" id="KW-0175">Coiled coil</keyword>
<dbReference type="Gene3D" id="3.20.20.140">
    <property type="entry name" value="Metal-dependent hydrolases"/>
    <property type="match status" value="1"/>
</dbReference>
<dbReference type="PANTHER" id="PTHR32182">
    <property type="entry name" value="DNA REPLICATION AND REPAIR PROTEIN RECF"/>
    <property type="match status" value="1"/>
</dbReference>
<evidence type="ECO:0000313" key="2">
    <source>
        <dbReference type="EMBL" id="PZX11675.1"/>
    </source>
</evidence>
<dbReference type="OrthoDB" id="9791620at2"/>
<reference evidence="2 3" key="1">
    <citation type="submission" date="2018-06" db="EMBL/GenBank/DDBJ databases">
        <title>Genomic Encyclopedia of Archaeal and Bacterial Type Strains, Phase II (KMG-II): from individual species to whole genera.</title>
        <authorList>
            <person name="Goeker M."/>
        </authorList>
    </citation>
    <scope>NUCLEOTIDE SEQUENCE [LARGE SCALE GENOMIC DNA]</scope>
    <source>
        <strain evidence="2 3">DSM 6779</strain>
    </source>
</reference>
<dbReference type="GO" id="GO:0000731">
    <property type="term" value="P:DNA synthesis involved in DNA repair"/>
    <property type="evidence" value="ECO:0007669"/>
    <property type="project" value="TreeGrafter"/>
</dbReference>
<dbReference type="AlphaFoldDB" id="A0A2W7MU69"/>
<dbReference type="InterPro" id="IPR016195">
    <property type="entry name" value="Pol/histidinol_Pase-like"/>
</dbReference>
<protein>
    <recommendedName>
        <fullName evidence="4">Histidinol-phosphatase</fullName>
    </recommendedName>
</protein>
<dbReference type="GO" id="GO:0006302">
    <property type="term" value="P:double-strand break repair"/>
    <property type="evidence" value="ECO:0007669"/>
    <property type="project" value="TreeGrafter"/>
</dbReference>
<keyword evidence="3" id="KW-1185">Reference proteome</keyword>
<comment type="caution">
    <text evidence="2">The sequence shown here is derived from an EMBL/GenBank/DDBJ whole genome shotgun (WGS) entry which is preliminary data.</text>
</comment>
<dbReference type="Proteomes" id="UP000249239">
    <property type="component" value="Unassembled WGS sequence"/>
</dbReference>
<dbReference type="PANTHER" id="PTHR32182:SF0">
    <property type="entry name" value="DNA REPLICATION AND REPAIR PROTEIN RECF"/>
    <property type="match status" value="1"/>
</dbReference>
<accession>A0A2W7MU69</accession>
<proteinExistence type="predicted"/>
<dbReference type="Gene3D" id="3.40.50.300">
    <property type="entry name" value="P-loop containing nucleotide triphosphate hydrolases"/>
    <property type="match status" value="2"/>
</dbReference>
<sequence>MEVKDSIFKNGSTWLKADFHLHTKADKEFDYKQEPNEFIKLYVEQLRLKNISIGLIANHNKFDAEEFRNLKKKAFKENIYLLSGVELSVNDGANGIHCLIAFDYSSWIKNGDNFIEQFLNSAFEGVANRENENTRCKYSLTDLFSKLEAHRKDGRDSFIIMAHVEQRSGFCKELDGGRISQISLDEHFRRNVLAFQKLRTFDLITNLSLWFKEANNIPAFVEGSDCKNLAEIGVCGKQKDENGYETDKESWLKVGDFNFEAVKYALIDKKNRLSSVARKNNNSFIKSIAFEGGLLDKTEIGFSPELNNFIGIRGSGKSSILEILRYTLGISLGEQTSDKKYKDSLIEHVLRSGGKVIVNVVDKLHREYRIEKIYGQKEDIFLNDERLNIPTIDTIFNTPVYFGQKDLSNKDINFEADLVRKLIGNRLDSIKAQIQNKNNEIIDVITNLRKLKNLDEYKKEVVATISDAEYKLKVFKEKGIEGKLKQQSKFDTDISKFNNVLSEIKSFHNDLKEVYNNYKTFFSDSKLVSEDNKDVFEKADEIFKQLSIEFEKIGSASQVIAAKSNELNILHKQLLEKKEALKEEFAKIKREINIPNVNPDDFLKFNRIIETSKLKLVEIDKSEKKNEELKRLLNDKVSELNQLWHKEFQILESEVSRINKNDNSLSIDIDYKGRNDVFKDKLQEVLRGSGLRGATYDSIVNVYKDFIEIYRDFPNVNVKLNISESLIAEFKSRISSNLEELLTFRVQDKFTINYNGKPLKDHSLGQRATALILFLLAQKETDVLIIDQPEDDLDNQTIYEDVIKEIKQLKGDMQFIFATHNANIPVLGDSERIVSCRYLESRIDVSAGTIDNADTQKEIVTIMEGGEEAFNRRKNIYSIWNINKKN</sequence>
<feature type="coiled-coil region" evidence="1">
    <location>
        <begin position="564"/>
        <end position="591"/>
    </location>
</feature>
<evidence type="ECO:0000256" key="1">
    <source>
        <dbReference type="SAM" id="Coils"/>
    </source>
</evidence>
<evidence type="ECO:0008006" key="4">
    <source>
        <dbReference type="Google" id="ProtNLM"/>
    </source>
</evidence>
<dbReference type="RefSeq" id="WP_111446895.1">
    <property type="nucleotide sequence ID" value="NZ_QKZK01000038.1"/>
</dbReference>
<name>A0A2W7MU69_9BACT</name>
<dbReference type="EMBL" id="QKZK01000038">
    <property type="protein sequence ID" value="PZX11675.1"/>
    <property type="molecule type" value="Genomic_DNA"/>
</dbReference>
<dbReference type="InterPro" id="IPR054787">
    <property type="entry name" value="TrlF_ATPase"/>
</dbReference>